<evidence type="ECO:0000313" key="4">
    <source>
        <dbReference type="EMBL" id="BCZ48689.1"/>
    </source>
</evidence>
<dbReference type="RefSeq" id="WP_224034937.1">
    <property type="nucleotide sequence ID" value="NZ_AP024849.1"/>
</dbReference>
<feature type="chain" id="PRO_5046372989" evidence="3">
    <location>
        <begin position="23"/>
        <end position="518"/>
    </location>
</feature>
<dbReference type="InterPro" id="IPR001952">
    <property type="entry name" value="Alkaline_phosphatase"/>
</dbReference>
<name>A0ABN6J7D3_9CLOT</name>
<evidence type="ECO:0000256" key="2">
    <source>
        <dbReference type="RuleBase" id="RU003946"/>
    </source>
</evidence>
<dbReference type="InterPro" id="IPR017850">
    <property type="entry name" value="Alkaline_phosphatase_core_sf"/>
</dbReference>
<dbReference type="PANTHER" id="PTHR11596">
    <property type="entry name" value="ALKALINE PHOSPHATASE"/>
    <property type="match status" value="1"/>
</dbReference>
<dbReference type="SUPFAM" id="SSF53649">
    <property type="entry name" value="Alkaline phosphatase-like"/>
    <property type="match status" value="1"/>
</dbReference>
<dbReference type="PRINTS" id="PR00113">
    <property type="entry name" value="ALKPHPHTASE"/>
</dbReference>
<dbReference type="Gene3D" id="3.40.720.10">
    <property type="entry name" value="Alkaline Phosphatase, subunit A"/>
    <property type="match status" value="1"/>
</dbReference>
<comment type="similarity">
    <text evidence="2">Belongs to the alkaline phosphatase family.</text>
</comment>
<evidence type="ECO:0000256" key="3">
    <source>
        <dbReference type="SAM" id="SignalP"/>
    </source>
</evidence>
<dbReference type="CDD" id="cd16012">
    <property type="entry name" value="ALP"/>
    <property type="match status" value="1"/>
</dbReference>
<accession>A0ABN6J7D3</accession>
<dbReference type="SMART" id="SM00098">
    <property type="entry name" value="alkPPc"/>
    <property type="match status" value="1"/>
</dbReference>
<sequence>MNKTAKKIMGAMLALSMILGVGYTVNNQINPQPVVAATDSAVKYSGKTPKYVFMFIGDGMSFPQIQAAQYYKGVEEHGAIDAKKGNYPNPEKLSFMNFPVTGTVTTYDSTSLCPDSASTATALSTGNKTLSSVINMDETKTKSYETITEKLKKQLGYKIGIVSSVNIDHATPGAYYAHVPARSEYYSMGLQLVDSNFDYFAGGKFLSDDSKEVKEQGKTKIGELAKEKGYTVVNTKADIEKLKKGDKAIAVCPDDQVEKESGAIKYSLDRIGDEFTLADYTKKGIEVLDNDKGFFMMVEGGKIDWAGHANDAASNIHDTEAFGDAVQEAINFYNAHPDETLILVTGDHETGGLTIGFAGTNYDTYLQNLSNQKVSYTQFDRSVAKFRENKTSFDDAMKSVEANFGLKRAGSTGESTKGGMILTSSEEAKIKAAYEKSMVPKDSRKLNEDENVMYGTYEPFSVTLTHILNNKSGISFSSYSHTGIPVAMMAKGQGQDLFAGYYDNTNVFDKIKSITKVK</sequence>
<protein>
    <submittedName>
        <fullName evidence="4">Alkaline phosphatase</fullName>
    </submittedName>
</protein>
<feature type="signal peptide" evidence="3">
    <location>
        <begin position="1"/>
        <end position="22"/>
    </location>
</feature>
<dbReference type="Gene3D" id="1.10.60.40">
    <property type="match status" value="1"/>
</dbReference>
<evidence type="ECO:0000313" key="5">
    <source>
        <dbReference type="Proteomes" id="UP000824633"/>
    </source>
</evidence>
<dbReference type="Proteomes" id="UP000824633">
    <property type="component" value="Chromosome"/>
</dbReference>
<gene>
    <name evidence="4" type="ORF">psyc5s11_47560</name>
</gene>
<dbReference type="EMBL" id="AP024849">
    <property type="protein sequence ID" value="BCZ48689.1"/>
    <property type="molecule type" value="Genomic_DNA"/>
</dbReference>
<evidence type="ECO:0000256" key="1">
    <source>
        <dbReference type="ARBA" id="ARBA00022553"/>
    </source>
</evidence>
<keyword evidence="5" id="KW-1185">Reference proteome</keyword>
<keyword evidence="3" id="KW-0732">Signal</keyword>
<organism evidence="4 5">
    <name type="scientific">Clostridium gelidum</name>
    <dbReference type="NCBI Taxonomy" id="704125"/>
    <lineage>
        <taxon>Bacteria</taxon>
        <taxon>Bacillati</taxon>
        <taxon>Bacillota</taxon>
        <taxon>Clostridia</taxon>
        <taxon>Eubacteriales</taxon>
        <taxon>Clostridiaceae</taxon>
        <taxon>Clostridium</taxon>
    </lineage>
</organism>
<keyword evidence="1" id="KW-0597">Phosphoprotein</keyword>
<reference evidence="5" key="1">
    <citation type="submission" date="2021-07" db="EMBL/GenBank/DDBJ databases">
        <title>Complete genome sequencing of a Clostridium isolate.</title>
        <authorList>
            <person name="Ueki A."/>
            <person name="Tonouchi A."/>
        </authorList>
    </citation>
    <scope>NUCLEOTIDE SEQUENCE [LARGE SCALE GENOMIC DNA]</scope>
    <source>
        <strain evidence="5">C5S11</strain>
    </source>
</reference>
<dbReference type="Pfam" id="PF00245">
    <property type="entry name" value="Alk_phosphatase"/>
    <property type="match status" value="1"/>
</dbReference>
<proteinExistence type="inferred from homology"/>
<dbReference type="PANTHER" id="PTHR11596:SF5">
    <property type="entry name" value="ALKALINE PHOSPHATASE"/>
    <property type="match status" value="1"/>
</dbReference>